<dbReference type="RefSeq" id="WP_169345436.1">
    <property type="nucleotide sequence ID" value="NZ_JABBJJ010000057.1"/>
</dbReference>
<evidence type="ECO:0000313" key="2">
    <source>
        <dbReference type="Proteomes" id="UP000518300"/>
    </source>
</evidence>
<accession>A0A848LG65</accession>
<dbReference type="Proteomes" id="UP000518300">
    <property type="component" value="Unassembled WGS sequence"/>
</dbReference>
<organism evidence="1 2">
    <name type="scientific">Pyxidicoccus fallax</name>
    <dbReference type="NCBI Taxonomy" id="394095"/>
    <lineage>
        <taxon>Bacteria</taxon>
        <taxon>Pseudomonadati</taxon>
        <taxon>Myxococcota</taxon>
        <taxon>Myxococcia</taxon>
        <taxon>Myxococcales</taxon>
        <taxon>Cystobacterineae</taxon>
        <taxon>Myxococcaceae</taxon>
        <taxon>Pyxidicoccus</taxon>
    </lineage>
</organism>
<proteinExistence type="predicted"/>
<dbReference type="AlphaFoldDB" id="A0A848LG65"/>
<gene>
    <name evidence="1" type="ORF">HG543_14980</name>
</gene>
<sequence>MHRLFFSRRAERQLQRLPGEVRVHLETHLENLSLLMGSAAPLTPVLERLERTEEGFASTVEGIRVAFALDTFLRVLLVHSLEPVADEARASRPERRDSLQAP</sequence>
<comment type="caution">
    <text evidence="1">The sequence shown here is derived from an EMBL/GenBank/DDBJ whole genome shotgun (WGS) entry which is preliminary data.</text>
</comment>
<protein>
    <submittedName>
        <fullName evidence="1">Uncharacterized protein</fullName>
    </submittedName>
</protein>
<dbReference type="EMBL" id="JABBJJ010000057">
    <property type="protein sequence ID" value="NMO16145.1"/>
    <property type="molecule type" value="Genomic_DNA"/>
</dbReference>
<name>A0A848LG65_9BACT</name>
<keyword evidence="2" id="KW-1185">Reference proteome</keyword>
<reference evidence="1 2" key="1">
    <citation type="submission" date="2020-04" db="EMBL/GenBank/DDBJ databases">
        <title>Draft genome of Pyxidicoccus fallax type strain.</title>
        <authorList>
            <person name="Whitworth D.E."/>
        </authorList>
    </citation>
    <scope>NUCLEOTIDE SEQUENCE [LARGE SCALE GENOMIC DNA]</scope>
    <source>
        <strain evidence="1 2">DSM 14698</strain>
    </source>
</reference>
<evidence type="ECO:0000313" key="1">
    <source>
        <dbReference type="EMBL" id="NMO16145.1"/>
    </source>
</evidence>